<gene>
    <name evidence="6" type="primary">melR_3</name>
    <name evidence="6" type="ORF">ERS852420_01059</name>
    <name evidence="7" type="ORF">GMD30_10875</name>
    <name evidence="5" type="ORF">M72_15731</name>
</gene>
<reference evidence="8" key="1">
    <citation type="submission" date="2015-05" db="EMBL/GenBank/DDBJ databases">
        <authorList>
            <consortium name="Pathogen Informatics"/>
        </authorList>
    </citation>
    <scope>NUCLEOTIDE SEQUENCE [LARGE SCALE GENOMIC DNA]</scope>
    <source>
        <strain evidence="6 9">2789STDY5608863</strain>
        <strain evidence="8">M72</strain>
    </source>
</reference>
<reference evidence="7 10" key="3">
    <citation type="journal article" date="2019" name="Nat. Med.">
        <title>A library of human gut bacterial isolates paired with longitudinal multiomics data enables mechanistic microbiome research.</title>
        <authorList>
            <person name="Poyet M."/>
            <person name="Groussin M."/>
            <person name="Gibbons S.M."/>
            <person name="Avila-Pacheco J."/>
            <person name="Jiang X."/>
            <person name="Kearney S.M."/>
            <person name="Perrotta A.R."/>
            <person name="Berdy B."/>
            <person name="Zhao S."/>
            <person name="Lieberman T.D."/>
            <person name="Swanson P.K."/>
            <person name="Smith M."/>
            <person name="Roesemann S."/>
            <person name="Alexander J.E."/>
            <person name="Rich S.A."/>
            <person name="Livny J."/>
            <person name="Vlamakis H."/>
            <person name="Clish C."/>
            <person name="Bullock K."/>
            <person name="Deik A."/>
            <person name="Scott J."/>
            <person name="Pierce K.A."/>
            <person name="Xavier R.J."/>
            <person name="Alm E.J."/>
        </authorList>
    </citation>
    <scope>NUCLEOTIDE SEQUENCE [LARGE SCALE GENOMIC DNA]</scope>
    <source>
        <strain evidence="7 10">BIOML-A1</strain>
    </source>
</reference>
<dbReference type="PANTHER" id="PTHR43280:SF2">
    <property type="entry name" value="HTH-TYPE TRANSCRIPTIONAL REGULATOR EXSA"/>
    <property type="match status" value="1"/>
</dbReference>
<name>A0A0M6WZ56_9FIRM</name>
<dbReference type="EMBL" id="WNAL01000021">
    <property type="protein sequence ID" value="MTR82187.1"/>
    <property type="molecule type" value="Genomic_DNA"/>
</dbReference>
<dbReference type="Proteomes" id="UP000049979">
    <property type="component" value="Unassembled WGS sequence"/>
</dbReference>
<reference evidence="5" key="2">
    <citation type="submission" date="2015-05" db="EMBL/GenBank/DDBJ databases">
        <authorList>
            <person name="Wang D.B."/>
            <person name="Wang M."/>
        </authorList>
    </citation>
    <scope>NUCLEOTIDE SEQUENCE [LARGE SCALE GENOMIC DNA]</scope>
    <source>
        <strain evidence="5">M72</strain>
    </source>
</reference>
<feature type="domain" description="HTH araC/xylS-type" evidence="4">
    <location>
        <begin position="141"/>
        <end position="239"/>
    </location>
</feature>
<accession>A0A0M6WZ56</accession>
<protein>
    <submittedName>
        <fullName evidence="5">AraC family transcriptional regulator</fullName>
    </submittedName>
    <submittedName>
        <fullName evidence="6">Melibiose operon regulatory protein</fullName>
    </submittedName>
</protein>
<evidence type="ECO:0000313" key="8">
    <source>
        <dbReference type="Proteomes" id="UP000049979"/>
    </source>
</evidence>
<dbReference type="PANTHER" id="PTHR43280">
    <property type="entry name" value="ARAC-FAMILY TRANSCRIPTIONAL REGULATOR"/>
    <property type="match status" value="1"/>
</dbReference>
<evidence type="ECO:0000313" key="10">
    <source>
        <dbReference type="Proteomes" id="UP000446657"/>
    </source>
</evidence>
<evidence type="ECO:0000256" key="2">
    <source>
        <dbReference type="ARBA" id="ARBA00023125"/>
    </source>
</evidence>
<evidence type="ECO:0000256" key="1">
    <source>
        <dbReference type="ARBA" id="ARBA00023015"/>
    </source>
</evidence>
<evidence type="ECO:0000313" key="5">
    <source>
        <dbReference type="EMBL" id="CRL42514.1"/>
    </source>
</evidence>
<dbReference type="InterPro" id="IPR009057">
    <property type="entry name" value="Homeodomain-like_sf"/>
</dbReference>
<evidence type="ECO:0000313" key="6">
    <source>
        <dbReference type="EMBL" id="CUM84463.1"/>
    </source>
</evidence>
<dbReference type="GO" id="GO:0003700">
    <property type="term" value="F:DNA-binding transcription factor activity"/>
    <property type="evidence" value="ECO:0007669"/>
    <property type="project" value="InterPro"/>
</dbReference>
<evidence type="ECO:0000313" key="7">
    <source>
        <dbReference type="EMBL" id="MTR82187.1"/>
    </source>
</evidence>
<proteinExistence type="predicted"/>
<dbReference type="SUPFAM" id="SSF46689">
    <property type="entry name" value="Homeodomain-like"/>
    <property type="match status" value="2"/>
</dbReference>
<dbReference type="Gene3D" id="1.10.10.60">
    <property type="entry name" value="Homeodomain-like"/>
    <property type="match status" value="2"/>
</dbReference>
<keyword evidence="2" id="KW-0238">DNA-binding</keyword>
<dbReference type="STRING" id="301302.ERS852420_01059"/>
<organism evidence="5 8">
    <name type="scientific">Roseburia faecis</name>
    <dbReference type="NCBI Taxonomy" id="301302"/>
    <lineage>
        <taxon>Bacteria</taxon>
        <taxon>Bacillati</taxon>
        <taxon>Bacillota</taxon>
        <taxon>Clostridia</taxon>
        <taxon>Lachnospirales</taxon>
        <taxon>Lachnospiraceae</taxon>
        <taxon>Roseburia</taxon>
    </lineage>
</organism>
<dbReference type="InterPro" id="IPR018060">
    <property type="entry name" value="HTH_AraC"/>
</dbReference>
<keyword evidence="3" id="KW-0804">Transcription</keyword>
<dbReference type="RefSeq" id="WP_055068723.1">
    <property type="nucleotide sequence ID" value="NZ_CP173697.1"/>
</dbReference>
<dbReference type="EMBL" id="CYXV01000003">
    <property type="protein sequence ID" value="CUM84463.1"/>
    <property type="molecule type" value="Genomic_DNA"/>
</dbReference>
<sequence>MLKNQWSKKEIEDSEYEIHHRALSEEYSFFEAVKDGNIEAVSKNLKEEAFTNPEGMGILSKNPLTNLKYHFVITVALVTRYCIDGGMETEQAYRLSDFYIIHMDACSTIQEISDLHHEMALDFTGKMRLLQKNTALSKPVAQCIDYIYAHISARITVEDLAVCTNLSASYLSRLFKQNLGVSISDYIREKKIEKAQNLLRFSDFTYIQIANYLSFSSQSHFIQTFQHYVGMTPKQYRSSKYKSTW</sequence>
<dbReference type="SMART" id="SM00342">
    <property type="entry name" value="HTH_ARAC"/>
    <property type="match status" value="1"/>
</dbReference>
<dbReference type="OrthoDB" id="184994at2"/>
<dbReference type="GO" id="GO:0043565">
    <property type="term" value="F:sequence-specific DNA binding"/>
    <property type="evidence" value="ECO:0007669"/>
    <property type="project" value="InterPro"/>
</dbReference>
<dbReference type="AlphaFoldDB" id="A0A0M6WZ56"/>
<evidence type="ECO:0000256" key="3">
    <source>
        <dbReference type="ARBA" id="ARBA00023163"/>
    </source>
</evidence>
<dbReference type="Pfam" id="PF12833">
    <property type="entry name" value="HTH_18"/>
    <property type="match status" value="1"/>
</dbReference>
<dbReference type="Proteomes" id="UP000446657">
    <property type="component" value="Unassembled WGS sequence"/>
</dbReference>
<keyword evidence="8" id="KW-1185">Reference proteome</keyword>
<evidence type="ECO:0000313" key="9">
    <source>
        <dbReference type="Proteomes" id="UP000095495"/>
    </source>
</evidence>
<dbReference type="PROSITE" id="PS01124">
    <property type="entry name" value="HTH_ARAC_FAMILY_2"/>
    <property type="match status" value="1"/>
</dbReference>
<keyword evidence="1" id="KW-0805">Transcription regulation</keyword>
<dbReference type="EMBL" id="CVRR01000071">
    <property type="protein sequence ID" value="CRL42514.1"/>
    <property type="molecule type" value="Genomic_DNA"/>
</dbReference>
<evidence type="ECO:0000259" key="4">
    <source>
        <dbReference type="PROSITE" id="PS01124"/>
    </source>
</evidence>
<dbReference type="Proteomes" id="UP000095495">
    <property type="component" value="Unassembled WGS sequence"/>
</dbReference>